<dbReference type="Pfam" id="PF00425">
    <property type="entry name" value="Chorismate_bind"/>
    <property type="match status" value="1"/>
</dbReference>
<evidence type="ECO:0000256" key="5">
    <source>
        <dbReference type="ARBA" id="ARBA00041564"/>
    </source>
</evidence>
<evidence type="ECO:0000256" key="2">
    <source>
        <dbReference type="ARBA" id="ARBA00005297"/>
    </source>
</evidence>
<evidence type="ECO:0000256" key="4">
    <source>
        <dbReference type="ARBA" id="ARBA00023235"/>
    </source>
</evidence>
<evidence type="ECO:0000313" key="7">
    <source>
        <dbReference type="EMBL" id="AOY55590.1"/>
    </source>
</evidence>
<comment type="catalytic activity">
    <reaction evidence="1">
        <text>chorismate = isochorismate</text>
        <dbReference type="Rhea" id="RHEA:18985"/>
        <dbReference type="ChEBI" id="CHEBI:29748"/>
        <dbReference type="ChEBI" id="CHEBI:29780"/>
        <dbReference type="EC" id="5.4.4.2"/>
    </reaction>
</comment>
<keyword evidence="4" id="KW-0413">Isomerase</keyword>
<dbReference type="GO" id="GO:0008909">
    <property type="term" value="F:isochorismate synthase activity"/>
    <property type="evidence" value="ECO:0007669"/>
    <property type="project" value="UniProtKB-EC"/>
</dbReference>
<accession>A0A1D9DXR6</accession>
<name>A0A1D9DXR6_9MICO</name>
<dbReference type="Proteomes" id="UP000243784">
    <property type="component" value="Chromosome"/>
</dbReference>
<gene>
    <name evidence="7" type="ORF">A4Z71_00830</name>
</gene>
<dbReference type="InterPro" id="IPR005801">
    <property type="entry name" value="ADC_synthase"/>
</dbReference>
<dbReference type="STRING" id="535712.A4Z71_00830"/>
<evidence type="ECO:0000313" key="8">
    <source>
        <dbReference type="Proteomes" id="UP000243784"/>
    </source>
</evidence>
<keyword evidence="8" id="KW-1185">Reference proteome</keyword>
<dbReference type="PANTHER" id="PTHR42839">
    <property type="entry name" value="ISOCHORISMATE SYNTHASE ENTC"/>
    <property type="match status" value="1"/>
</dbReference>
<dbReference type="SUPFAM" id="SSF56322">
    <property type="entry name" value="ADC synthase"/>
    <property type="match status" value="1"/>
</dbReference>
<reference evidence="7 8" key="1">
    <citation type="journal article" date="2016" name="Biochim. Biophys. Acta">
        <title>Photochemical characterization of actinorhodopsin and its functional existence in the natural host.</title>
        <authorList>
            <person name="Nakamura S."/>
            <person name="Kikukawa T."/>
            <person name="Tamogami J."/>
            <person name="Kamiya M."/>
            <person name="Aizawa T."/>
            <person name="Hahn M.W."/>
            <person name="Ihara K."/>
            <person name="Kamo N."/>
            <person name="Demura M."/>
        </authorList>
    </citation>
    <scope>NUCLEOTIDE SEQUENCE [LARGE SCALE GENOMIC DNA]</scope>
    <source>
        <strain evidence="7 8">MWH-Dar1</strain>
    </source>
</reference>
<dbReference type="KEGG" id="rpla:A4Z71_00830"/>
<organism evidence="7 8">
    <name type="scientific">Candidatus Rhodoluna planktonica</name>
    <dbReference type="NCBI Taxonomy" id="535712"/>
    <lineage>
        <taxon>Bacteria</taxon>
        <taxon>Bacillati</taxon>
        <taxon>Actinomycetota</taxon>
        <taxon>Actinomycetes</taxon>
        <taxon>Micrococcales</taxon>
        <taxon>Microbacteriaceae</taxon>
        <taxon>Luna cluster</taxon>
        <taxon>Luna-1 subcluster</taxon>
        <taxon>Rhodoluna</taxon>
    </lineage>
</organism>
<dbReference type="EC" id="5.4.4.2" evidence="3"/>
<dbReference type="InterPro" id="IPR015890">
    <property type="entry name" value="Chorismate_C"/>
</dbReference>
<dbReference type="PANTHER" id="PTHR42839:SF2">
    <property type="entry name" value="ISOCHORISMATE SYNTHASE ENTC"/>
    <property type="match status" value="1"/>
</dbReference>
<feature type="domain" description="Chorismate-utilising enzyme C-terminal" evidence="6">
    <location>
        <begin position="176"/>
        <end position="425"/>
    </location>
</feature>
<evidence type="ECO:0000256" key="3">
    <source>
        <dbReference type="ARBA" id="ARBA00012824"/>
    </source>
</evidence>
<dbReference type="RefSeq" id="WP_084028362.1">
    <property type="nucleotide sequence ID" value="NZ_CP015208.1"/>
</dbReference>
<evidence type="ECO:0000259" key="6">
    <source>
        <dbReference type="Pfam" id="PF00425"/>
    </source>
</evidence>
<sequence length="436" mass="46827">MFHSQATHRIRIEGEVRISVTTTRLEVSDFDLTKHLPDNPLAFVRQGDGLIGFGEALTLTASGADRIENLAKQWRELTEQASVSDSVNLPGSGLIAFGAIAFADSSKVTSRLIVPKLLVGKRDDRVWLTRVQIEDGAPADQNAIAGTASIDPDFFSTEQQYRAETRMDLKPGQVTEAHFEDLVSEAVAEIKAGNLNKVVLARDLQAELPENFDVRPALLKLTDRFPTCWVYSVAGSFGASPELLVRVSHGQVSARVLAGTAGRGTDPGVDQAIATALSNSEKNIREHSFAVESLVSKLEPLCEHVDADPKPFSLALPNVWHLATDVHGVLNANSSVLDVAAALHPTAAVAGTPRDKAQQLIEKLEQVDRGLYAGPVGWIGADGDGEWAIALRGAQISDRQLVAFAGCGIVFDSEPASEFAETELKFSPIRQALASL</sequence>
<comment type="similarity">
    <text evidence="2">Belongs to the isochorismate synthase family.</text>
</comment>
<dbReference type="InterPro" id="IPR004561">
    <property type="entry name" value="IsoChor_synthase"/>
</dbReference>
<dbReference type="NCBIfam" id="TIGR00543">
    <property type="entry name" value="isochor_syn"/>
    <property type="match status" value="1"/>
</dbReference>
<dbReference type="EMBL" id="CP015208">
    <property type="protein sequence ID" value="AOY55590.1"/>
    <property type="molecule type" value="Genomic_DNA"/>
</dbReference>
<dbReference type="OrthoDB" id="9806579at2"/>
<dbReference type="AlphaFoldDB" id="A0A1D9DXR6"/>
<protein>
    <recommendedName>
        <fullName evidence="3">isochorismate synthase</fullName>
        <ecNumber evidence="3">5.4.4.2</ecNumber>
    </recommendedName>
    <alternativeName>
        <fullName evidence="5">Isochorismate mutase</fullName>
    </alternativeName>
</protein>
<dbReference type="Gene3D" id="3.60.120.10">
    <property type="entry name" value="Anthranilate synthase"/>
    <property type="match status" value="1"/>
</dbReference>
<proteinExistence type="inferred from homology"/>
<evidence type="ECO:0000256" key="1">
    <source>
        <dbReference type="ARBA" id="ARBA00000799"/>
    </source>
</evidence>